<dbReference type="Gene3D" id="3.60.60.10">
    <property type="entry name" value="Penicillin V Acylase, Chain A"/>
    <property type="match status" value="1"/>
</dbReference>
<dbReference type="AlphaFoldDB" id="A0A0W0Z5D4"/>
<evidence type="ECO:0000313" key="4">
    <source>
        <dbReference type="EMBL" id="KTD64305.1"/>
    </source>
</evidence>
<dbReference type="PATRIC" id="fig|452.5.peg.1231"/>
<dbReference type="CDD" id="cd01902">
    <property type="entry name" value="Ntn_CGH"/>
    <property type="match status" value="1"/>
</dbReference>
<sequence>MEWLAYMCTRAVYVGDNNLVITGRNMDWKEDMSTNLYVFPAAIPRSGAVTCNPVQWISKYGSVVSVSYEAGSSDGMNEKGLVANLLYLVESSYPTPVTSRPNLAISMWLQYVLDNFANVKDVVQALSNETFNVIPVTLPNGDLSPLHLSVSDSSGDSAIFEYISGKLCIHHDKNYKVMTNSPTFDQQIALNDYWKQIGGLTFLPGTNRASDRFVRTSFLLDAIPKTIAPQYIKAVPKQSFQYQAIAEVLSLMRAVSVPLGITTPEQPNISSTIWRTVSDQTNLIYYFDSATRPNIFWVDFRNLDFHSDAPIKKLTIQNGEIYAGEVSSDFQISEPFKFLPA</sequence>
<dbReference type="PANTHER" id="PTHR35527:SF2">
    <property type="entry name" value="HYDROLASE"/>
    <property type="match status" value="1"/>
</dbReference>
<feature type="domain" description="Choloylglycine hydrolase/NAAA C-terminal" evidence="3">
    <location>
        <begin position="8"/>
        <end position="308"/>
    </location>
</feature>
<dbReference type="GO" id="GO:0045302">
    <property type="term" value="F:choloylglycine hydrolase activity"/>
    <property type="evidence" value="ECO:0007669"/>
    <property type="project" value="UniProtKB-EC"/>
</dbReference>
<proteinExistence type="inferred from homology"/>
<evidence type="ECO:0000256" key="2">
    <source>
        <dbReference type="ARBA" id="ARBA00022801"/>
    </source>
</evidence>
<dbReference type="InterPro" id="IPR052193">
    <property type="entry name" value="Peptidase_C59"/>
</dbReference>
<dbReference type="PANTHER" id="PTHR35527">
    <property type="entry name" value="CHOLOYLGLYCINE HYDROLASE"/>
    <property type="match status" value="1"/>
</dbReference>
<accession>A0A0W0Z5D4</accession>
<dbReference type="InterPro" id="IPR029055">
    <property type="entry name" value="Ntn_hydrolases_N"/>
</dbReference>
<keyword evidence="2 4" id="KW-0378">Hydrolase</keyword>
<gene>
    <name evidence="4" type="ORF">Lspi_1112</name>
</gene>
<reference evidence="4 5" key="1">
    <citation type="submission" date="2015-11" db="EMBL/GenBank/DDBJ databases">
        <title>Genomic analysis of 38 Legionella species identifies large and diverse effector repertoires.</title>
        <authorList>
            <person name="Burstein D."/>
            <person name="Amaro F."/>
            <person name="Zusman T."/>
            <person name="Lifshitz Z."/>
            <person name="Cohen O."/>
            <person name="Gilbert J.A."/>
            <person name="Pupko T."/>
            <person name="Shuman H.A."/>
            <person name="Segal G."/>
        </authorList>
    </citation>
    <scope>NUCLEOTIDE SEQUENCE [LARGE SCALE GENOMIC DNA]</scope>
    <source>
        <strain evidence="4 5">Mt.St.Helens-9</strain>
    </source>
</reference>
<dbReference type="InterPro" id="IPR029132">
    <property type="entry name" value="CBAH/NAAA_C"/>
</dbReference>
<protein>
    <submittedName>
        <fullName evidence="4">Choloylglycine hydrolase</fullName>
        <ecNumber evidence="4">3.5.1.24</ecNumber>
    </submittedName>
</protein>
<organism evidence="4 5">
    <name type="scientific">Legionella spiritensis</name>
    <dbReference type="NCBI Taxonomy" id="452"/>
    <lineage>
        <taxon>Bacteria</taxon>
        <taxon>Pseudomonadati</taxon>
        <taxon>Pseudomonadota</taxon>
        <taxon>Gammaproteobacteria</taxon>
        <taxon>Legionellales</taxon>
        <taxon>Legionellaceae</taxon>
        <taxon>Legionella</taxon>
    </lineage>
</organism>
<keyword evidence="5" id="KW-1185">Reference proteome</keyword>
<evidence type="ECO:0000313" key="5">
    <source>
        <dbReference type="Proteomes" id="UP000054877"/>
    </source>
</evidence>
<dbReference type="STRING" id="452.Lspi_1112"/>
<name>A0A0W0Z5D4_LEGSP</name>
<dbReference type="Pfam" id="PF02275">
    <property type="entry name" value="CBAH"/>
    <property type="match status" value="1"/>
</dbReference>
<evidence type="ECO:0000259" key="3">
    <source>
        <dbReference type="Pfam" id="PF02275"/>
    </source>
</evidence>
<comment type="caution">
    <text evidence="4">The sequence shown here is derived from an EMBL/GenBank/DDBJ whole genome shotgun (WGS) entry which is preliminary data.</text>
</comment>
<evidence type="ECO:0000256" key="1">
    <source>
        <dbReference type="ARBA" id="ARBA00006625"/>
    </source>
</evidence>
<dbReference type="RefSeq" id="WP_058483051.1">
    <property type="nucleotide sequence ID" value="NZ_CAAAII010000005.1"/>
</dbReference>
<dbReference type="EMBL" id="LNYX01000013">
    <property type="protein sequence ID" value="KTD64305.1"/>
    <property type="molecule type" value="Genomic_DNA"/>
</dbReference>
<comment type="similarity">
    <text evidence="1">Belongs to the peptidase C59 family.</text>
</comment>
<dbReference type="SUPFAM" id="SSF56235">
    <property type="entry name" value="N-terminal nucleophile aminohydrolases (Ntn hydrolases)"/>
    <property type="match status" value="1"/>
</dbReference>
<dbReference type="EC" id="3.5.1.24" evidence="4"/>
<dbReference type="Proteomes" id="UP000054877">
    <property type="component" value="Unassembled WGS sequence"/>
</dbReference>